<dbReference type="InterPro" id="IPR037231">
    <property type="entry name" value="NAP-like_sf"/>
</dbReference>
<evidence type="ECO:0000313" key="11">
    <source>
        <dbReference type="EMBL" id="URD90718.1"/>
    </source>
</evidence>
<evidence type="ECO:0000256" key="2">
    <source>
        <dbReference type="ARBA" id="ARBA00004496"/>
    </source>
</evidence>
<dbReference type="GO" id="GO:0000724">
    <property type="term" value="P:double-strand break repair via homologous recombination"/>
    <property type="evidence" value="ECO:0007669"/>
    <property type="project" value="UniProtKB-ARBA"/>
</dbReference>
<accession>A0A9E7JRG8</accession>
<dbReference type="Gene3D" id="1.20.5.1500">
    <property type="match status" value="1"/>
</dbReference>
<keyword evidence="12" id="KW-1185">Reference proteome</keyword>
<dbReference type="GO" id="GO:0006334">
    <property type="term" value="P:nucleosome assembly"/>
    <property type="evidence" value="ECO:0007669"/>
    <property type="project" value="InterPro"/>
</dbReference>
<gene>
    <name evidence="11" type="ORF">MUK42_27646</name>
</gene>
<keyword evidence="7" id="KW-0539">Nucleus</keyword>
<evidence type="ECO:0000256" key="6">
    <source>
        <dbReference type="ARBA" id="ARBA00023186"/>
    </source>
</evidence>
<feature type="compositionally biased region" description="Acidic residues" evidence="10">
    <location>
        <begin position="301"/>
        <end position="339"/>
    </location>
</feature>
<keyword evidence="5" id="KW-0175">Coiled coil</keyword>
<comment type="function">
    <text evidence="8">May modulate chromatin structure by regulation of nucleosome assembly/disassembly.</text>
</comment>
<feature type="region of interest" description="Disordered" evidence="10">
    <location>
        <begin position="296"/>
        <end position="350"/>
    </location>
</feature>
<dbReference type="GO" id="GO:0042393">
    <property type="term" value="F:histone binding"/>
    <property type="evidence" value="ECO:0007669"/>
    <property type="project" value="UniProtKB-ARBA"/>
</dbReference>
<sequence length="538" mass="61315">MSNDKQQESLSLAGLASALSEEDRAGLVNALKDKLQSLAGKHADVLETLSPVVRIRVEVLRDIQSQHDELEAKFFEERAALEAKYQKLYEPLYTKRYEIVNGIVEVEGIKDESSDETAAEDRTTKEKGVPGFWLTAMKTNEVLTEEIQERDEEALKYLKDIKWCRIEDPKGFKLEFFFDTNPYFKNAVLTKTYHMIDEDEPILEKAIGTEIEWLPGKCLTQKILKKKPKKGSKNAKPITKTEDCESFFNFFNPPQVPDDDADIDEDTAEQLQGQMEADYDIGSTIRDKIIPHAVSWFTGEAVEDDDELEIEDEEDGEDEDEDDEDDEEEDDEDEDEDEEERGKSKKKSSIGQKVQRVEGIKVIVPQSANNSRCSIMSSIMDGVFSRLCSCGGSAYSSWNDQCDQICADHQQQSPTQFEDPRDRAKSLLLMAAAADQDREVVPPPWRPRRHRLSLLVVLPPEPLHPRSLRRQVLLPSPVSSGESFAPGNIYFSVTLSARRAYAAFVHLQYQHLGYKNDLEFDTYDSQEFNFVFSTTARY</sequence>
<dbReference type="GO" id="GO:0005737">
    <property type="term" value="C:cytoplasm"/>
    <property type="evidence" value="ECO:0007669"/>
    <property type="project" value="UniProtKB-SubCell"/>
</dbReference>
<dbReference type="Gene3D" id="3.30.1120.90">
    <property type="entry name" value="Nucleosome assembly protein"/>
    <property type="match status" value="1"/>
</dbReference>
<dbReference type="GO" id="GO:0005634">
    <property type="term" value="C:nucleus"/>
    <property type="evidence" value="ECO:0007669"/>
    <property type="project" value="UniProtKB-SubCell"/>
</dbReference>
<comment type="similarity">
    <text evidence="3 9">Belongs to the nucleosome assembly protein (NAP) family.</text>
</comment>
<evidence type="ECO:0000256" key="3">
    <source>
        <dbReference type="ARBA" id="ARBA00009947"/>
    </source>
</evidence>
<dbReference type="Pfam" id="PF00956">
    <property type="entry name" value="NAP"/>
    <property type="match status" value="1"/>
</dbReference>
<dbReference type="InterPro" id="IPR002164">
    <property type="entry name" value="NAP_family"/>
</dbReference>
<evidence type="ECO:0000256" key="8">
    <source>
        <dbReference type="ARBA" id="ARBA00037572"/>
    </source>
</evidence>
<proteinExistence type="inferred from homology"/>
<dbReference type="FunFam" id="3.30.1120.90:FF:000005">
    <property type="entry name" value="Nucleosome assembly protein11"/>
    <property type="match status" value="1"/>
</dbReference>
<dbReference type="EMBL" id="CP097504">
    <property type="protein sequence ID" value="URD90718.1"/>
    <property type="molecule type" value="Genomic_DNA"/>
</dbReference>
<dbReference type="PANTHER" id="PTHR11875">
    <property type="entry name" value="TESTIS-SPECIFIC Y-ENCODED PROTEIN"/>
    <property type="match status" value="1"/>
</dbReference>
<evidence type="ECO:0000256" key="10">
    <source>
        <dbReference type="SAM" id="MobiDB-lite"/>
    </source>
</evidence>
<keyword evidence="6" id="KW-0143">Chaperone</keyword>
<evidence type="ECO:0000256" key="5">
    <source>
        <dbReference type="ARBA" id="ARBA00023054"/>
    </source>
</evidence>
<evidence type="ECO:0000256" key="9">
    <source>
        <dbReference type="RuleBase" id="RU003876"/>
    </source>
</evidence>
<dbReference type="OrthoDB" id="27325at2759"/>
<dbReference type="Proteomes" id="UP001055439">
    <property type="component" value="Chromosome 2"/>
</dbReference>
<protein>
    <submittedName>
        <fullName evidence="11">NAP domain containing protein</fullName>
    </submittedName>
</protein>
<keyword evidence="4" id="KW-0963">Cytoplasm</keyword>
<evidence type="ECO:0000313" key="12">
    <source>
        <dbReference type="Proteomes" id="UP001055439"/>
    </source>
</evidence>
<name>A0A9E7JRG8_9LILI</name>
<evidence type="ECO:0000256" key="4">
    <source>
        <dbReference type="ARBA" id="ARBA00022490"/>
    </source>
</evidence>
<organism evidence="11 12">
    <name type="scientific">Musa troglodytarum</name>
    <name type="common">fe'i banana</name>
    <dbReference type="NCBI Taxonomy" id="320322"/>
    <lineage>
        <taxon>Eukaryota</taxon>
        <taxon>Viridiplantae</taxon>
        <taxon>Streptophyta</taxon>
        <taxon>Embryophyta</taxon>
        <taxon>Tracheophyta</taxon>
        <taxon>Spermatophyta</taxon>
        <taxon>Magnoliopsida</taxon>
        <taxon>Liliopsida</taxon>
        <taxon>Zingiberales</taxon>
        <taxon>Musaceae</taxon>
        <taxon>Musa</taxon>
    </lineage>
</organism>
<dbReference type="SUPFAM" id="SSF143113">
    <property type="entry name" value="NAP-like"/>
    <property type="match status" value="1"/>
</dbReference>
<dbReference type="FunFam" id="1.20.5.1500:FF:000001">
    <property type="entry name" value="Nucleosome assembly protein 1-like 1"/>
    <property type="match status" value="1"/>
</dbReference>
<comment type="subcellular location">
    <subcellularLocation>
        <location evidence="2">Cytoplasm</location>
    </subcellularLocation>
    <subcellularLocation>
        <location evidence="1">Nucleus</location>
    </subcellularLocation>
</comment>
<reference evidence="11" key="1">
    <citation type="submission" date="2022-05" db="EMBL/GenBank/DDBJ databases">
        <title>The Musa troglodytarum L. genome provides insights into the mechanism of non-climacteric behaviour and enrichment of carotenoids.</title>
        <authorList>
            <person name="Wang J."/>
        </authorList>
    </citation>
    <scope>NUCLEOTIDE SEQUENCE</scope>
    <source>
        <tissue evidence="11">Leaf</tissue>
    </source>
</reference>
<dbReference type="AlphaFoldDB" id="A0A9E7JRG8"/>
<evidence type="ECO:0000256" key="7">
    <source>
        <dbReference type="ARBA" id="ARBA00023242"/>
    </source>
</evidence>
<evidence type="ECO:0000256" key="1">
    <source>
        <dbReference type="ARBA" id="ARBA00004123"/>
    </source>
</evidence>